<evidence type="ECO:0000313" key="3">
    <source>
        <dbReference type="Proteomes" id="UP000735302"/>
    </source>
</evidence>
<feature type="compositionally biased region" description="Basic and acidic residues" evidence="1">
    <location>
        <begin position="80"/>
        <end position="94"/>
    </location>
</feature>
<evidence type="ECO:0000256" key="1">
    <source>
        <dbReference type="SAM" id="MobiDB-lite"/>
    </source>
</evidence>
<organism evidence="2 3">
    <name type="scientific">Plakobranchus ocellatus</name>
    <dbReference type="NCBI Taxonomy" id="259542"/>
    <lineage>
        <taxon>Eukaryota</taxon>
        <taxon>Metazoa</taxon>
        <taxon>Spiralia</taxon>
        <taxon>Lophotrochozoa</taxon>
        <taxon>Mollusca</taxon>
        <taxon>Gastropoda</taxon>
        <taxon>Heterobranchia</taxon>
        <taxon>Euthyneura</taxon>
        <taxon>Panpulmonata</taxon>
        <taxon>Sacoglossa</taxon>
        <taxon>Placobranchoidea</taxon>
        <taxon>Plakobranchidae</taxon>
        <taxon>Plakobranchus</taxon>
    </lineage>
</organism>
<accession>A0AAV4D2B8</accession>
<dbReference type="Proteomes" id="UP000735302">
    <property type="component" value="Unassembled WGS sequence"/>
</dbReference>
<proteinExistence type="predicted"/>
<sequence>MLSARSWSGPGGALRTKAKERVVGLGNVYGCLSEGLAVYMKEKVLRDLESVGKEADLYMLTRERNLCDQPRRSTQAGARPEMDSVRPREPEKRVTGGQLG</sequence>
<evidence type="ECO:0000313" key="2">
    <source>
        <dbReference type="EMBL" id="GFO38198.1"/>
    </source>
</evidence>
<dbReference type="EMBL" id="BLXT01007309">
    <property type="protein sequence ID" value="GFO38198.1"/>
    <property type="molecule type" value="Genomic_DNA"/>
</dbReference>
<gene>
    <name evidence="2" type="ORF">PoB_006470300</name>
</gene>
<reference evidence="2 3" key="1">
    <citation type="journal article" date="2021" name="Elife">
        <title>Chloroplast acquisition without the gene transfer in kleptoplastic sea slugs, Plakobranchus ocellatus.</title>
        <authorList>
            <person name="Maeda T."/>
            <person name="Takahashi S."/>
            <person name="Yoshida T."/>
            <person name="Shimamura S."/>
            <person name="Takaki Y."/>
            <person name="Nagai Y."/>
            <person name="Toyoda A."/>
            <person name="Suzuki Y."/>
            <person name="Arimoto A."/>
            <person name="Ishii H."/>
            <person name="Satoh N."/>
            <person name="Nishiyama T."/>
            <person name="Hasebe M."/>
            <person name="Maruyama T."/>
            <person name="Minagawa J."/>
            <person name="Obokata J."/>
            <person name="Shigenobu S."/>
        </authorList>
    </citation>
    <scope>NUCLEOTIDE SEQUENCE [LARGE SCALE GENOMIC DNA]</scope>
</reference>
<comment type="caution">
    <text evidence="2">The sequence shown here is derived from an EMBL/GenBank/DDBJ whole genome shotgun (WGS) entry which is preliminary data.</text>
</comment>
<name>A0AAV4D2B8_9GAST</name>
<dbReference type="AlphaFoldDB" id="A0AAV4D2B8"/>
<keyword evidence="3" id="KW-1185">Reference proteome</keyword>
<protein>
    <submittedName>
        <fullName evidence="2">Uncharacterized protein</fullName>
    </submittedName>
</protein>
<feature type="region of interest" description="Disordered" evidence="1">
    <location>
        <begin position="68"/>
        <end position="100"/>
    </location>
</feature>